<dbReference type="AlphaFoldDB" id="A0ABD2HJ48"/>
<dbReference type="EMBL" id="JBIYXZ010002089">
    <property type="protein sequence ID" value="KAL3042778.1"/>
    <property type="molecule type" value="Genomic_DNA"/>
</dbReference>
<dbReference type="Pfam" id="PF18804">
    <property type="entry name" value="CxC3"/>
    <property type="match status" value="1"/>
</dbReference>
<dbReference type="InterPro" id="IPR040564">
    <property type="entry name" value="CxC3-like"/>
</dbReference>
<organism evidence="4 5">
    <name type="scientific">Pagothenia borchgrevinki</name>
    <name type="common">Bald rockcod</name>
    <name type="synonym">Trematomus borchgrevinki</name>
    <dbReference type="NCBI Taxonomy" id="8213"/>
    <lineage>
        <taxon>Eukaryota</taxon>
        <taxon>Metazoa</taxon>
        <taxon>Chordata</taxon>
        <taxon>Craniata</taxon>
        <taxon>Vertebrata</taxon>
        <taxon>Euteleostomi</taxon>
        <taxon>Actinopterygii</taxon>
        <taxon>Neopterygii</taxon>
        <taxon>Teleostei</taxon>
        <taxon>Neoteleostei</taxon>
        <taxon>Acanthomorphata</taxon>
        <taxon>Eupercaria</taxon>
        <taxon>Perciformes</taxon>
        <taxon>Notothenioidei</taxon>
        <taxon>Nototheniidae</taxon>
        <taxon>Pagothenia</taxon>
    </lineage>
</organism>
<sequence>MEAHKRNIFHDREAVFNGFLEPIPPTTAVVVDENGQPQFCEQICQLPVPTPRSICECSDDITVTPWKHISVVTINGRYNVCLPRKSCPSCSAEWTPEVKDLLLYRYWPASTSCQTLYKYDVFTSFEHMKVTAPAMSRQAFLKMLEHRSVQAGRTGSICADTFQRSFFEFCFCQYKQEDMCQVHHFVCPACSPDMLAVCCDGNRKHYRFSKSKGTEEPPIYEGLFLAKDEEVATFVDLVRSNMKSGNDSAVCGTAKFTAGREMSKKSGAQIDEEGIQVAVCRHGFLLRGLNHFRGEIYAYPMFLQKEMSKKTNVDFFCMDVTCRYWPYLNKIAEGLPELLPLTEMRPFLSVMHAKAHTAKCEVRWGGRSQDGAGNTVGEEVEQVNSFLSRAALVTKYMTKAGRVNMLTQQAMGWNRRKRDNLHQVLAHRYVKITERAKVEAASFSDFKKEHNLDQETIQQWVYDVRQWAVTERVYAPGCTEGLRVDIENITVSLLRKKQDLYRQHDSNQARQRKRKRMRELKKKLREKVVQYNTGVQEEQIDEELACSLTEGYILPWERHEHGNTFRLKRSVFDQVMLVKRLEEEQSILVKEMSQHIMFLLKEVQEVEALRGQTLEGIKTSNFGDLTEDAAHGLKSVLSRRWHFLKSQHKQAVHAYSGVAAMECHDLHLQPDIEESDDNDYTSPESEEEDL</sequence>
<protein>
    <recommendedName>
        <fullName evidence="2">CxC3 like cysteine cluster domain-containing protein</fullName>
    </recommendedName>
</protein>
<feature type="compositionally biased region" description="Acidic residues" evidence="1">
    <location>
        <begin position="671"/>
        <end position="690"/>
    </location>
</feature>
<evidence type="ECO:0000256" key="1">
    <source>
        <dbReference type="SAM" id="MobiDB-lite"/>
    </source>
</evidence>
<evidence type="ECO:0000313" key="4">
    <source>
        <dbReference type="EMBL" id="KAL3066005.1"/>
    </source>
</evidence>
<dbReference type="PANTHER" id="PTHR33104:SF2">
    <property type="entry name" value="CXC3 LIKE CYSTEINE CLUSTER DOMAIN-CONTAINING PROTEIN"/>
    <property type="match status" value="1"/>
</dbReference>
<proteinExistence type="predicted"/>
<keyword evidence="5" id="KW-1185">Reference proteome</keyword>
<accession>A0ABD2HJ48</accession>
<comment type="caution">
    <text evidence="4">The sequence shown here is derived from an EMBL/GenBank/DDBJ whole genome shotgun (WGS) entry which is preliminary data.</text>
</comment>
<dbReference type="InterPro" id="IPR040521">
    <property type="entry name" value="KDZ"/>
</dbReference>
<dbReference type="EMBL" id="JBIYXZ010002069">
    <property type="protein sequence ID" value="KAL3066005.1"/>
    <property type="molecule type" value="Genomic_DNA"/>
</dbReference>
<feature type="domain" description="CxC3 like cysteine cluster" evidence="2">
    <location>
        <begin position="51"/>
        <end position="149"/>
    </location>
</feature>
<dbReference type="Proteomes" id="UP001619887">
    <property type="component" value="Unassembled WGS sequence"/>
</dbReference>
<dbReference type="Pfam" id="PF18758">
    <property type="entry name" value="KDZ"/>
    <property type="match status" value="1"/>
</dbReference>
<reference evidence="4 5" key="2">
    <citation type="journal article" date="2024" name="G3 (Bethesda)">
        <title>The genome of the cryopelagic Antarctic bald notothen, Trematomus borchgrevinki.</title>
        <authorList>
            <person name="Rayamajhi N."/>
            <person name="Rivera-Colon A.G."/>
            <person name="Minhas B.F."/>
            <person name="Cheng C.C."/>
            <person name="Catchen J.M."/>
        </authorList>
    </citation>
    <scope>NUCLEOTIDE SEQUENCE [LARGE SCALE GENOMIC DNA]</scope>
    <source>
        <strain evidence="4">AGRC-2024</strain>
    </source>
</reference>
<dbReference type="PANTHER" id="PTHR33104">
    <property type="entry name" value="SI:DKEY-29D5.2"/>
    <property type="match status" value="1"/>
</dbReference>
<evidence type="ECO:0000313" key="5">
    <source>
        <dbReference type="Proteomes" id="UP001619887"/>
    </source>
</evidence>
<name>A0ABD2HJ48_PAGBO</name>
<reference evidence="4 5" key="1">
    <citation type="journal article" date="2022" name="G3 (Bethesda)">
        <title>Evaluating Illumina-, Nanopore-, and PacBio-based genome assembly strategies with the bald notothen, Trematomus borchgrevinki.</title>
        <authorList>
            <person name="Rayamajhi N."/>
            <person name="Cheng C.C."/>
            <person name="Catchen J.M."/>
        </authorList>
    </citation>
    <scope>NUCLEOTIDE SEQUENCE [LARGE SCALE GENOMIC DNA]</scope>
    <source>
        <strain evidence="4">AGRC-2024</strain>
    </source>
</reference>
<feature type="region of interest" description="Disordered" evidence="1">
    <location>
        <begin position="669"/>
        <end position="690"/>
    </location>
</feature>
<evidence type="ECO:0000313" key="3">
    <source>
        <dbReference type="EMBL" id="KAL3042778.1"/>
    </source>
</evidence>
<gene>
    <name evidence="4" type="ORF">OYC64_016027</name>
    <name evidence="3" type="ORF">OYC64_020660</name>
</gene>
<evidence type="ECO:0000259" key="2">
    <source>
        <dbReference type="Pfam" id="PF18804"/>
    </source>
</evidence>